<feature type="region of interest" description="Disordered" evidence="1">
    <location>
        <begin position="81"/>
        <end position="109"/>
    </location>
</feature>
<protein>
    <submittedName>
        <fullName evidence="2">Uncharacterized protein</fullName>
    </submittedName>
</protein>
<keyword evidence="3" id="KW-1185">Reference proteome</keyword>
<organism evidence="2 3">
    <name type="scientific">Fragilariopsis cylindrus CCMP1102</name>
    <dbReference type="NCBI Taxonomy" id="635003"/>
    <lineage>
        <taxon>Eukaryota</taxon>
        <taxon>Sar</taxon>
        <taxon>Stramenopiles</taxon>
        <taxon>Ochrophyta</taxon>
        <taxon>Bacillariophyta</taxon>
        <taxon>Bacillariophyceae</taxon>
        <taxon>Bacillariophycidae</taxon>
        <taxon>Bacillariales</taxon>
        <taxon>Bacillariaceae</taxon>
        <taxon>Fragilariopsis</taxon>
    </lineage>
</organism>
<dbReference type="InParanoid" id="A0A1E7F1M8"/>
<gene>
    <name evidence="2" type="ORF">FRACYDRAFT_245154</name>
</gene>
<feature type="region of interest" description="Disordered" evidence="1">
    <location>
        <begin position="129"/>
        <end position="161"/>
    </location>
</feature>
<evidence type="ECO:0000313" key="3">
    <source>
        <dbReference type="Proteomes" id="UP000095751"/>
    </source>
</evidence>
<evidence type="ECO:0000256" key="1">
    <source>
        <dbReference type="SAM" id="MobiDB-lite"/>
    </source>
</evidence>
<name>A0A1E7F1M8_9STRA</name>
<reference evidence="2 3" key="1">
    <citation type="submission" date="2016-09" db="EMBL/GenBank/DDBJ databases">
        <title>Extensive genetic diversity and differential bi-allelic expression allows diatom success in the polar Southern Ocean.</title>
        <authorList>
            <consortium name="DOE Joint Genome Institute"/>
            <person name="Mock T."/>
            <person name="Otillar R.P."/>
            <person name="Strauss J."/>
            <person name="Dupont C."/>
            <person name="Frickenhaus S."/>
            <person name="Maumus F."/>
            <person name="Mcmullan M."/>
            <person name="Sanges R."/>
            <person name="Schmutz J."/>
            <person name="Toseland A."/>
            <person name="Valas R."/>
            <person name="Veluchamy A."/>
            <person name="Ward B.J."/>
            <person name="Allen A."/>
            <person name="Barry K."/>
            <person name="Falciatore A."/>
            <person name="Ferrante M."/>
            <person name="Fortunato A.E."/>
            <person name="Gloeckner G."/>
            <person name="Gruber A."/>
            <person name="Hipkin R."/>
            <person name="Janech M."/>
            <person name="Kroth P."/>
            <person name="Leese F."/>
            <person name="Lindquist E."/>
            <person name="Lyon B.R."/>
            <person name="Martin J."/>
            <person name="Mayer C."/>
            <person name="Parker M."/>
            <person name="Quesneville H."/>
            <person name="Raymond J."/>
            <person name="Uhlig C."/>
            <person name="Valentin K.U."/>
            <person name="Worden A.Z."/>
            <person name="Armbrust E.V."/>
            <person name="Bowler C."/>
            <person name="Green B."/>
            <person name="Moulton V."/>
            <person name="Van Oosterhout C."/>
            <person name="Grigoriev I."/>
        </authorList>
    </citation>
    <scope>NUCLEOTIDE SEQUENCE [LARGE SCALE GENOMIC DNA]</scope>
    <source>
        <strain evidence="2 3">CCMP1102</strain>
    </source>
</reference>
<proteinExistence type="predicted"/>
<dbReference type="AlphaFoldDB" id="A0A1E7F1M8"/>
<dbReference type="Proteomes" id="UP000095751">
    <property type="component" value="Unassembled WGS sequence"/>
</dbReference>
<sequence>MITPVYVAALTLRINPALKGWSRYCSQTFTKRHTSLYIETNMKKKVRFQDQPTLNWQYRAAVAKEVNRLAEIPKDLFSSTQDRRWDSSVSPTTPPQARPSSQIMQTSSSSTLSDDLRQLLLGEISSSSSLGASSSVRMNDKSSKSNRNNYSPPSIPLRKESTDSLRKAILGVEKGPSSSSLSSSSSPSIPTVTTPYSNIYITKRNHSFSTIEMINKDQKYTAIKTTR</sequence>
<evidence type="ECO:0000313" key="2">
    <source>
        <dbReference type="EMBL" id="OEU12027.1"/>
    </source>
</evidence>
<dbReference type="EMBL" id="KV784366">
    <property type="protein sequence ID" value="OEU12027.1"/>
    <property type="molecule type" value="Genomic_DNA"/>
</dbReference>
<accession>A0A1E7F1M8</accession>
<dbReference type="KEGG" id="fcy:FRACYDRAFT_245154"/>